<comment type="similarity">
    <text evidence="1">Belongs to the 4-hydroxybenzoyl-CoA thioesterase family.</text>
</comment>
<dbReference type="Pfam" id="PF13279">
    <property type="entry name" value="4HBT_2"/>
    <property type="match status" value="1"/>
</dbReference>
<protein>
    <submittedName>
        <fullName evidence="3">Acyl-CoA thioesterase</fullName>
    </submittedName>
</protein>
<keyword evidence="4" id="KW-1185">Reference proteome</keyword>
<proteinExistence type="inferred from homology"/>
<accession>A0ABT1DA58</accession>
<comment type="caution">
    <text evidence="3">The sequence shown here is derived from an EMBL/GenBank/DDBJ whole genome shotgun (WGS) entry which is preliminary data.</text>
</comment>
<dbReference type="Proteomes" id="UP001523392">
    <property type="component" value="Unassembled WGS sequence"/>
</dbReference>
<dbReference type="RefSeq" id="WP_252955387.1">
    <property type="nucleotide sequence ID" value="NZ_JAFIRR010000150.1"/>
</dbReference>
<dbReference type="PANTHER" id="PTHR31793">
    <property type="entry name" value="4-HYDROXYBENZOYL-COA THIOESTERASE FAMILY MEMBER"/>
    <property type="match status" value="1"/>
</dbReference>
<evidence type="ECO:0000313" key="4">
    <source>
        <dbReference type="Proteomes" id="UP001523392"/>
    </source>
</evidence>
<sequence length="146" mass="16178">MDPALRTEFGIEGEWATVRRHGIRWSECDQFAHANNTAYLLLCEDARVAHWLEIGGRFALDAPGPLVARIEAEFRRSVAFGDEVAVTLRPLALRRTSFTTEYAVWKQGLIFRSKAVLVSAVPSSGEKVPLTPEIRTALIGQGAVEE</sequence>
<keyword evidence="2" id="KW-0378">Hydrolase</keyword>
<dbReference type="InterPro" id="IPR029069">
    <property type="entry name" value="HotDog_dom_sf"/>
</dbReference>
<dbReference type="Gene3D" id="3.10.129.10">
    <property type="entry name" value="Hotdog Thioesterase"/>
    <property type="match status" value="1"/>
</dbReference>
<evidence type="ECO:0000313" key="3">
    <source>
        <dbReference type="EMBL" id="MCO6418759.1"/>
    </source>
</evidence>
<reference evidence="3 4" key="1">
    <citation type="submission" date="2021-12" db="EMBL/GenBank/DDBJ databases">
        <title>Siccirubricoccus leaddurans sp. nov., a high concentration Zn2+ tolerance bacterium.</title>
        <authorList>
            <person name="Cao Y."/>
        </authorList>
    </citation>
    <scope>NUCLEOTIDE SEQUENCE [LARGE SCALE GENOMIC DNA]</scope>
    <source>
        <strain evidence="3 4">KC 17139</strain>
    </source>
</reference>
<evidence type="ECO:0000256" key="2">
    <source>
        <dbReference type="ARBA" id="ARBA00022801"/>
    </source>
</evidence>
<dbReference type="SUPFAM" id="SSF54637">
    <property type="entry name" value="Thioesterase/thiol ester dehydrase-isomerase"/>
    <property type="match status" value="1"/>
</dbReference>
<name>A0ABT1DA58_9PROT</name>
<dbReference type="EMBL" id="JAFIRR010000150">
    <property type="protein sequence ID" value="MCO6418759.1"/>
    <property type="molecule type" value="Genomic_DNA"/>
</dbReference>
<evidence type="ECO:0000256" key="1">
    <source>
        <dbReference type="ARBA" id="ARBA00005953"/>
    </source>
</evidence>
<organism evidence="3 4">
    <name type="scientific">Siccirubricoccus soli</name>
    <dbReference type="NCBI Taxonomy" id="2899147"/>
    <lineage>
        <taxon>Bacteria</taxon>
        <taxon>Pseudomonadati</taxon>
        <taxon>Pseudomonadota</taxon>
        <taxon>Alphaproteobacteria</taxon>
        <taxon>Acetobacterales</taxon>
        <taxon>Roseomonadaceae</taxon>
        <taxon>Siccirubricoccus</taxon>
    </lineage>
</organism>
<dbReference type="PANTHER" id="PTHR31793:SF27">
    <property type="entry name" value="NOVEL THIOESTERASE SUPERFAMILY DOMAIN AND SAPOSIN A-TYPE DOMAIN CONTAINING PROTEIN (0610012H03RIK)"/>
    <property type="match status" value="1"/>
</dbReference>
<dbReference type="CDD" id="cd00586">
    <property type="entry name" value="4HBT"/>
    <property type="match status" value="1"/>
</dbReference>
<dbReference type="InterPro" id="IPR050563">
    <property type="entry name" value="4-hydroxybenzoyl-CoA_TE"/>
</dbReference>
<gene>
    <name evidence="3" type="ORF">JYK14_21730</name>
</gene>